<protein>
    <submittedName>
        <fullName evidence="1">Uncharacterized protein</fullName>
    </submittedName>
</protein>
<dbReference type="AlphaFoldDB" id="A0AA35Y6X5"/>
<gene>
    <name evidence="1" type="ORF">LSALG_LOCUS964</name>
</gene>
<name>A0AA35Y6X5_LACSI</name>
<organism evidence="1 2">
    <name type="scientific">Lactuca saligna</name>
    <name type="common">Willowleaf lettuce</name>
    <dbReference type="NCBI Taxonomy" id="75948"/>
    <lineage>
        <taxon>Eukaryota</taxon>
        <taxon>Viridiplantae</taxon>
        <taxon>Streptophyta</taxon>
        <taxon>Embryophyta</taxon>
        <taxon>Tracheophyta</taxon>
        <taxon>Spermatophyta</taxon>
        <taxon>Magnoliopsida</taxon>
        <taxon>eudicotyledons</taxon>
        <taxon>Gunneridae</taxon>
        <taxon>Pentapetalae</taxon>
        <taxon>asterids</taxon>
        <taxon>campanulids</taxon>
        <taxon>Asterales</taxon>
        <taxon>Asteraceae</taxon>
        <taxon>Cichorioideae</taxon>
        <taxon>Cichorieae</taxon>
        <taxon>Lactucinae</taxon>
        <taxon>Lactuca</taxon>
    </lineage>
</organism>
<proteinExistence type="predicted"/>
<evidence type="ECO:0000313" key="2">
    <source>
        <dbReference type="Proteomes" id="UP001177003"/>
    </source>
</evidence>
<accession>A0AA35Y6X5</accession>
<dbReference type="EMBL" id="OX465086">
    <property type="protein sequence ID" value="CAI9260118.1"/>
    <property type="molecule type" value="Genomic_DNA"/>
</dbReference>
<sequence length="141" mass="16261">MSFPGIDSMLSYGKTLMRYLLNVTKTKKADAKKYFKRKGGELNLEEVGCYIYKAHIDRNENFDSLEYEPQYLFGKVLVARQGHIKGIEHKPSNRTSNYCEGESSQPQPMEVDVHVDIIIKNPTYSKIFFKWFYSMSIKGGG</sequence>
<evidence type="ECO:0000313" key="1">
    <source>
        <dbReference type="EMBL" id="CAI9260118.1"/>
    </source>
</evidence>
<dbReference type="Proteomes" id="UP001177003">
    <property type="component" value="Chromosome 0"/>
</dbReference>
<reference evidence="1" key="1">
    <citation type="submission" date="2023-04" db="EMBL/GenBank/DDBJ databases">
        <authorList>
            <person name="Vijverberg K."/>
            <person name="Xiong W."/>
            <person name="Schranz E."/>
        </authorList>
    </citation>
    <scope>NUCLEOTIDE SEQUENCE</scope>
</reference>
<keyword evidence="2" id="KW-1185">Reference proteome</keyword>